<dbReference type="PROSITE" id="PS51217">
    <property type="entry name" value="UVRD_HELICASE_CTER"/>
    <property type="match status" value="1"/>
</dbReference>
<evidence type="ECO:0000259" key="12">
    <source>
        <dbReference type="PROSITE" id="PS51217"/>
    </source>
</evidence>
<evidence type="ECO:0000256" key="1">
    <source>
        <dbReference type="ARBA" id="ARBA00009922"/>
    </source>
</evidence>
<keyword evidence="3 10" id="KW-0378">Hydrolase</keyword>
<dbReference type="Gene3D" id="1.10.486.10">
    <property type="entry name" value="PCRA, domain 4"/>
    <property type="match status" value="1"/>
</dbReference>
<feature type="domain" description="UvrD-like helicase C-terminal" evidence="12">
    <location>
        <begin position="331"/>
        <end position="592"/>
    </location>
</feature>
<dbReference type="GO" id="GO:0003677">
    <property type="term" value="F:DNA binding"/>
    <property type="evidence" value="ECO:0007669"/>
    <property type="project" value="InterPro"/>
</dbReference>
<dbReference type="InterPro" id="IPR013986">
    <property type="entry name" value="DExx_box_DNA_helicase_dom_sf"/>
</dbReference>
<organism evidence="13 14">
    <name type="scientific">Candidatus Accumulibacter phosphatis</name>
    <dbReference type="NCBI Taxonomy" id="327160"/>
    <lineage>
        <taxon>Bacteria</taxon>
        <taxon>Pseudomonadati</taxon>
        <taxon>Pseudomonadota</taxon>
        <taxon>Betaproteobacteria</taxon>
        <taxon>Candidatus Accumulibacter</taxon>
    </lineage>
</organism>
<evidence type="ECO:0000313" key="14">
    <source>
        <dbReference type="Proteomes" id="UP000020077"/>
    </source>
</evidence>
<dbReference type="CDD" id="cd17932">
    <property type="entry name" value="DEXQc_UvrD"/>
    <property type="match status" value="1"/>
</dbReference>
<evidence type="ECO:0000313" key="13">
    <source>
        <dbReference type="EMBL" id="KFB70225.1"/>
    </source>
</evidence>
<evidence type="ECO:0000256" key="4">
    <source>
        <dbReference type="ARBA" id="ARBA00022806"/>
    </source>
</evidence>
<reference evidence="13 14" key="1">
    <citation type="submission" date="2014-02" db="EMBL/GenBank/DDBJ databases">
        <title>Expanding our view of genomic diversity in Candidatus Accumulibacter clades.</title>
        <authorList>
            <person name="Skennerton C.T."/>
            <person name="Barr J.J."/>
            <person name="Slater F.R."/>
            <person name="Bond P.L."/>
            <person name="Tyson G.W."/>
        </authorList>
    </citation>
    <scope>NUCLEOTIDE SEQUENCE [LARGE SCALE GENOMIC DNA]</scope>
    <source>
        <strain evidence="14">BA-91</strain>
    </source>
</reference>
<dbReference type="InterPro" id="IPR014017">
    <property type="entry name" value="DNA_helicase_UvrD-like_C"/>
</dbReference>
<sequence length="709" mass="78535">MNESDKTMKILEDSSRSIAVDPLAQLNEAQRAAATFGILQAPGSTGDDSTHRPLLVIAGAGSGKTSTLAHRVAQLVAQGADPERILLLTFSRRAANEMNRRVERILTRHTGACWMAGISTLAWSGTFHGIGARLLREYAGRIGLDAAFTIHDRQDSADLMNLVRYGLGFSAKGKRFPLKGSCLAIYSAVINTQATLGEVLQSSFPWCSEWESDLQRLFLEYVESKQAQQVLDYDDLLLYWAQMVGEPELGREIGERFRHVLVDEYQDTNRLQAAILLAMKPDGRGLTVVGDDAQSIYAFRGASVRNILDFPGHFDPPAELVTLQRNYRSTQPILTAANQVIAAAAERFTKDLWSDRASSEKPRLVTVRDDTGQAIYVVEQTLARREAGIPLKAQAVLFRTAQHSMRLELELTRRNIPFVKYGGLKFLEAAHVKDLLAILRWVQNPRDRMAGFRAMQLVAGIGPKTAGRVLTRVGTAHSTGALLGEAAVPEAARVAWIEFARLIEASASTPWPADFDRICGWYQAQIDRLHADAPIRQADIEQLARIAVTYANAERFLTELTLDPPDASSDQAGTPLLDEDYLILSTIHSAKGQEWTAVTILNAVDGCIPSDLASGSTGEIEEERRLLYVAMTRAKEHLDLLLPQRFYVSHQPGFGDRHVYANRTRFIANALLPHFEQISWPPPPEAPPANANARQQTLDLATRMRAMWK</sequence>
<keyword evidence="6" id="KW-0413">Isomerase</keyword>
<evidence type="ECO:0000259" key="11">
    <source>
        <dbReference type="PROSITE" id="PS51198"/>
    </source>
</evidence>
<dbReference type="InterPro" id="IPR014016">
    <property type="entry name" value="UvrD-like_ATP-bd"/>
</dbReference>
<comment type="similarity">
    <text evidence="1">Belongs to the helicase family. UvrD subfamily.</text>
</comment>
<name>A0A084Y681_9PROT</name>
<dbReference type="GO" id="GO:0005524">
    <property type="term" value="F:ATP binding"/>
    <property type="evidence" value="ECO:0007669"/>
    <property type="project" value="UniProtKB-UniRule"/>
</dbReference>
<evidence type="ECO:0000256" key="7">
    <source>
        <dbReference type="ARBA" id="ARBA00034617"/>
    </source>
</evidence>
<dbReference type="InterPro" id="IPR027417">
    <property type="entry name" value="P-loop_NTPase"/>
</dbReference>
<comment type="caution">
    <text evidence="13">The sequence shown here is derived from an EMBL/GenBank/DDBJ whole genome shotgun (WGS) entry which is preliminary data.</text>
</comment>
<comment type="catalytic activity">
    <reaction evidence="9">
        <text>ATP + H2O = ADP + phosphate + H(+)</text>
        <dbReference type="Rhea" id="RHEA:13065"/>
        <dbReference type="ChEBI" id="CHEBI:15377"/>
        <dbReference type="ChEBI" id="CHEBI:15378"/>
        <dbReference type="ChEBI" id="CHEBI:30616"/>
        <dbReference type="ChEBI" id="CHEBI:43474"/>
        <dbReference type="ChEBI" id="CHEBI:456216"/>
        <dbReference type="EC" id="5.6.2.4"/>
    </reaction>
</comment>
<dbReference type="PANTHER" id="PTHR11070:SF3">
    <property type="entry name" value="DNA 3'-5' HELICASE"/>
    <property type="match status" value="1"/>
</dbReference>
<evidence type="ECO:0000256" key="3">
    <source>
        <dbReference type="ARBA" id="ARBA00022801"/>
    </source>
</evidence>
<dbReference type="EC" id="5.6.2.4" evidence="8"/>
<dbReference type="Pfam" id="PF13361">
    <property type="entry name" value="UvrD_C"/>
    <property type="match status" value="2"/>
</dbReference>
<comment type="catalytic activity">
    <reaction evidence="7">
        <text>Couples ATP hydrolysis with the unwinding of duplex DNA by translocating in the 3'-5' direction.</text>
        <dbReference type="EC" id="5.6.2.4"/>
    </reaction>
</comment>
<dbReference type="AlphaFoldDB" id="A0A084Y681"/>
<dbReference type="InterPro" id="IPR000212">
    <property type="entry name" value="DNA_helicase_UvrD/REP"/>
</dbReference>
<accession>A0A084Y681</accession>
<dbReference type="EMBL" id="JDVG02000736">
    <property type="protein sequence ID" value="KFB70225.1"/>
    <property type="molecule type" value="Genomic_DNA"/>
</dbReference>
<dbReference type="Gene3D" id="3.40.50.300">
    <property type="entry name" value="P-loop containing nucleotide triphosphate hydrolases"/>
    <property type="match status" value="2"/>
</dbReference>
<feature type="binding site" evidence="10">
    <location>
        <begin position="58"/>
        <end position="65"/>
    </location>
    <ligand>
        <name>ATP</name>
        <dbReference type="ChEBI" id="CHEBI:30616"/>
    </ligand>
</feature>
<dbReference type="Proteomes" id="UP000020077">
    <property type="component" value="Unassembled WGS sequence"/>
</dbReference>
<dbReference type="GO" id="GO:0005829">
    <property type="term" value="C:cytosol"/>
    <property type="evidence" value="ECO:0007669"/>
    <property type="project" value="TreeGrafter"/>
</dbReference>
<evidence type="ECO:0000256" key="10">
    <source>
        <dbReference type="PROSITE-ProRule" id="PRU00560"/>
    </source>
</evidence>
<dbReference type="Gene3D" id="1.10.10.160">
    <property type="match status" value="1"/>
</dbReference>
<proteinExistence type="inferred from homology"/>
<evidence type="ECO:0000256" key="2">
    <source>
        <dbReference type="ARBA" id="ARBA00022741"/>
    </source>
</evidence>
<feature type="domain" description="UvrD-like helicase ATP-binding" evidence="11">
    <location>
        <begin position="37"/>
        <end position="330"/>
    </location>
</feature>
<dbReference type="PANTHER" id="PTHR11070">
    <property type="entry name" value="UVRD / RECB / PCRA DNA HELICASE FAMILY MEMBER"/>
    <property type="match status" value="1"/>
</dbReference>
<dbReference type="SUPFAM" id="SSF52540">
    <property type="entry name" value="P-loop containing nucleoside triphosphate hydrolases"/>
    <property type="match status" value="1"/>
</dbReference>
<evidence type="ECO:0000256" key="6">
    <source>
        <dbReference type="ARBA" id="ARBA00023235"/>
    </source>
</evidence>
<evidence type="ECO:0000256" key="9">
    <source>
        <dbReference type="ARBA" id="ARBA00048988"/>
    </source>
</evidence>
<evidence type="ECO:0000256" key="8">
    <source>
        <dbReference type="ARBA" id="ARBA00034808"/>
    </source>
</evidence>
<dbReference type="GO" id="GO:0000725">
    <property type="term" value="P:recombinational repair"/>
    <property type="evidence" value="ECO:0007669"/>
    <property type="project" value="TreeGrafter"/>
</dbReference>
<dbReference type="GO" id="GO:0043138">
    <property type="term" value="F:3'-5' DNA helicase activity"/>
    <property type="evidence" value="ECO:0007669"/>
    <property type="project" value="UniProtKB-EC"/>
</dbReference>
<keyword evidence="4 10" id="KW-0347">Helicase</keyword>
<dbReference type="GO" id="GO:0016887">
    <property type="term" value="F:ATP hydrolysis activity"/>
    <property type="evidence" value="ECO:0007669"/>
    <property type="project" value="RHEA"/>
</dbReference>
<dbReference type="Pfam" id="PF00580">
    <property type="entry name" value="UvrD-helicase"/>
    <property type="match status" value="1"/>
</dbReference>
<protein>
    <recommendedName>
        <fullName evidence="8">DNA 3'-5' helicase</fullName>
        <ecNumber evidence="8">5.6.2.4</ecNumber>
    </recommendedName>
</protein>
<dbReference type="PROSITE" id="PS51198">
    <property type="entry name" value="UVRD_HELICASE_ATP_BIND"/>
    <property type="match status" value="1"/>
</dbReference>
<gene>
    <name evidence="13" type="primary">pcrA_2</name>
    <name evidence="13" type="ORF">AW09_004681</name>
</gene>
<keyword evidence="2 10" id="KW-0547">Nucleotide-binding</keyword>
<keyword evidence="5 10" id="KW-0067">ATP-binding</keyword>
<evidence type="ECO:0000256" key="5">
    <source>
        <dbReference type="ARBA" id="ARBA00022840"/>
    </source>
</evidence>